<dbReference type="Gene3D" id="3.90.320.10">
    <property type="match status" value="1"/>
</dbReference>
<proteinExistence type="predicted"/>
<name>A0A0F9SQ91_9ZZZZ</name>
<organism evidence="1">
    <name type="scientific">marine sediment metagenome</name>
    <dbReference type="NCBI Taxonomy" id="412755"/>
    <lineage>
        <taxon>unclassified sequences</taxon>
        <taxon>metagenomes</taxon>
        <taxon>ecological metagenomes</taxon>
    </lineage>
</organism>
<dbReference type="InterPro" id="IPR011604">
    <property type="entry name" value="PDDEXK-like_dom_sf"/>
</dbReference>
<evidence type="ECO:0000313" key="1">
    <source>
        <dbReference type="EMBL" id="KKN71195.1"/>
    </source>
</evidence>
<accession>A0A0F9SQ91</accession>
<comment type="caution">
    <text evidence="1">The sequence shown here is derived from an EMBL/GenBank/DDBJ whole genome shotgun (WGS) entry which is preliminary data.</text>
</comment>
<reference evidence="1" key="1">
    <citation type="journal article" date="2015" name="Nature">
        <title>Complex archaea that bridge the gap between prokaryotes and eukaryotes.</title>
        <authorList>
            <person name="Spang A."/>
            <person name="Saw J.H."/>
            <person name="Jorgensen S.L."/>
            <person name="Zaremba-Niedzwiedzka K."/>
            <person name="Martijn J."/>
            <person name="Lind A.E."/>
            <person name="van Eijk R."/>
            <person name="Schleper C."/>
            <person name="Guy L."/>
            <person name="Ettema T.J."/>
        </authorList>
    </citation>
    <scope>NUCLEOTIDE SEQUENCE</scope>
</reference>
<sequence length="238" mass="27984">MRIYEEPTHAERVIQELRTNKLSDRDWDEVHASDFFGCLRRTYLDRDEATKKPLTRGEVVKFSAGFAIQEWFLGEEPPGITIEDDKGRPLIFSRDGFDEERGLVLEFKTTGRSMKDFDVKALQEQEEWLVRTRAYCAVFGVRTAVFLVYFLFQRDFRSFTVVYSDREVKEGLALAKRRGAQLWNAFEKRQLPGIDTRMSDLNCYWCPHISEQCPGQLPAVQRLKQEWASKRKPRKKKT</sequence>
<gene>
    <name evidence="1" type="ORF">LCGC14_0423580</name>
</gene>
<protein>
    <recommendedName>
        <fullName evidence="2">PD-(D/E)XK endonuclease-like domain-containing protein</fullName>
    </recommendedName>
</protein>
<evidence type="ECO:0008006" key="2">
    <source>
        <dbReference type="Google" id="ProtNLM"/>
    </source>
</evidence>
<dbReference type="AlphaFoldDB" id="A0A0F9SQ91"/>
<dbReference type="EMBL" id="LAZR01000388">
    <property type="protein sequence ID" value="KKN71195.1"/>
    <property type="molecule type" value="Genomic_DNA"/>
</dbReference>